<evidence type="ECO:0000313" key="2">
    <source>
        <dbReference type="Proteomes" id="UP000198287"/>
    </source>
</evidence>
<proteinExistence type="predicted"/>
<organism evidence="1 2">
    <name type="scientific">Folsomia candida</name>
    <name type="common">Springtail</name>
    <dbReference type="NCBI Taxonomy" id="158441"/>
    <lineage>
        <taxon>Eukaryota</taxon>
        <taxon>Metazoa</taxon>
        <taxon>Ecdysozoa</taxon>
        <taxon>Arthropoda</taxon>
        <taxon>Hexapoda</taxon>
        <taxon>Collembola</taxon>
        <taxon>Entomobryomorpha</taxon>
        <taxon>Isotomoidea</taxon>
        <taxon>Isotomidae</taxon>
        <taxon>Proisotominae</taxon>
        <taxon>Folsomia</taxon>
    </lineage>
</organism>
<reference evidence="1 2" key="1">
    <citation type="submission" date="2015-12" db="EMBL/GenBank/DDBJ databases">
        <title>The genome of Folsomia candida.</title>
        <authorList>
            <person name="Faddeeva A."/>
            <person name="Derks M.F."/>
            <person name="Anvar Y."/>
            <person name="Smit S."/>
            <person name="Van Straalen N."/>
            <person name="Roelofs D."/>
        </authorList>
    </citation>
    <scope>NUCLEOTIDE SEQUENCE [LARGE SCALE GENOMIC DNA]</scope>
    <source>
        <strain evidence="1 2">VU population</strain>
        <tissue evidence="1">Whole body</tissue>
    </source>
</reference>
<sequence length="122" mass="13816">MDFTTLPPNHSLFSPTENGLVPLKWKIVHPEIIEYISIKQRETSLLLPCQECGGSFTVKSRMNHDIFRKRLRNDGLVQVPRPTCIAVDKCPIQFSPASTLDVRRHLLPDGNSTNAHGHNVIY</sequence>
<accession>A0A226DH71</accession>
<name>A0A226DH71_FOLCA</name>
<gene>
    <name evidence="1" type="ORF">Fcan01_19802</name>
</gene>
<keyword evidence="2" id="KW-1185">Reference proteome</keyword>
<evidence type="ECO:0000313" key="1">
    <source>
        <dbReference type="EMBL" id="OXA44902.1"/>
    </source>
</evidence>
<comment type="caution">
    <text evidence="1">The sequence shown here is derived from an EMBL/GenBank/DDBJ whole genome shotgun (WGS) entry which is preliminary data.</text>
</comment>
<dbReference type="Proteomes" id="UP000198287">
    <property type="component" value="Unassembled WGS sequence"/>
</dbReference>
<dbReference type="EMBL" id="LNIX01000018">
    <property type="protein sequence ID" value="OXA44902.1"/>
    <property type="molecule type" value="Genomic_DNA"/>
</dbReference>
<protein>
    <submittedName>
        <fullName evidence="1">Uncharacterized protein</fullName>
    </submittedName>
</protein>
<dbReference type="AlphaFoldDB" id="A0A226DH71"/>